<evidence type="ECO:0000256" key="8">
    <source>
        <dbReference type="ARBA" id="ARBA00039053"/>
    </source>
</evidence>
<dbReference type="Gramene" id="EOY24851">
    <property type="protein sequence ID" value="EOY24851"/>
    <property type="gene ID" value="TCM_016338"/>
</dbReference>
<dbReference type="AlphaFoldDB" id="A0A061G5J6"/>
<gene>
    <name evidence="12" type="ORF">TCM_016338</name>
</gene>
<dbReference type="GO" id="GO:0009693">
    <property type="term" value="P:ethylene biosynthetic process"/>
    <property type="evidence" value="ECO:0007669"/>
    <property type="project" value="UniProtKB-KW"/>
</dbReference>
<comment type="cofactor">
    <cofactor evidence="1">
        <name>pyridoxal 5'-phosphate</name>
        <dbReference type="ChEBI" id="CHEBI:597326"/>
    </cofactor>
</comment>
<dbReference type="InterPro" id="IPR050478">
    <property type="entry name" value="Ethylene_sulfur-biosynth"/>
</dbReference>
<keyword evidence="5" id="KW-0663">Pyridoxal phosphate</keyword>
<keyword evidence="13" id="KW-1185">Reference proteome</keyword>
<evidence type="ECO:0000256" key="5">
    <source>
        <dbReference type="ARBA" id="ARBA00022898"/>
    </source>
</evidence>
<dbReference type="EC" id="4.4.1.14" evidence="8"/>
<dbReference type="InterPro" id="IPR004839">
    <property type="entry name" value="Aminotransferase_I/II_large"/>
</dbReference>
<sequence length="424" mass="48395">MVAMSKIATGNGHGENSPYFDGWKAYETNPFHPTERPNGVIQMGLAENQLCFDFFQKWLMKHPEASLCSPEGVRKFKETALFQDYHGMPEFRKVDRDLRWRTRVELVPVDCESSNNFKITRTALEAAYEKAQAANLRVKGLLITNPSNPLGTILDRETLKSIVSFINEKNIHLIGDEIYSATVFMEPEFVSISEIIEEDIECNRDLIHIVYSLSKDMGLPGFRVGIVYSYNDAVVSCARKMSSFGLVSSQTQHLIASMLSDDDFVESFIVESKERLFKRHKYFTWSLSQVGIGSLQSNAGLFIWMDLRKLLKEKTFKAEMDLWQVIIKEVKLNVSPGSSFHCQEPGWFRVCFANMDDNTVEVALMRIRTFMLKNNEAMVPRSKLCRRSSLKLSLSRRKDDFITSPGIMSPHSPLPTSPLVRART</sequence>
<evidence type="ECO:0000256" key="4">
    <source>
        <dbReference type="ARBA" id="ARBA00022691"/>
    </source>
</evidence>
<dbReference type="Gene3D" id="3.90.1150.10">
    <property type="entry name" value="Aspartate Aminotransferase, domain 1"/>
    <property type="match status" value="2"/>
</dbReference>
<feature type="region of interest" description="Disordered" evidence="10">
    <location>
        <begin position="403"/>
        <end position="424"/>
    </location>
</feature>
<keyword evidence="4" id="KW-0949">S-adenosyl-L-methionine</keyword>
<reference evidence="12 13" key="1">
    <citation type="journal article" date="2013" name="Genome Biol.">
        <title>The genome sequence of the most widely cultivated cacao type and its use to identify candidate genes regulating pod color.</title>
        <authorList>
            <person name="Motamayor J.C."/>
            <person name="Mockaitis K."/>
            <person name="Schmutz J."/>
            <person name="Haiminen N."/>
            <person name="Iii D.L."/>
            <person name="Cornejo O."/>
            <person name="Findley S.D."/>
            <person name="Zheng P."/>
            <person name="Utro F."/>
            <person name="Royaert S."/>
            <person name="Saski C."/>
            <person name="Jenkins J."/>
            <person name="Podicheti R."/>
            <person name="Zhao M."/>
            <person name="Scheffler B.E."/>
            <person name="Stack J.C."/>
            <person name="Feltus F.A."/>
            <person name="Mustiga G.M."/>
            <person name="Amores F."/>
            <person name="Phillips W."/>
            <person name="Marelli J.P."/>
            <person name="May G.D."/>
            <person name="Shapiro H."/>
            <person name="Ma J."/>
            <person name="Bustamante C.D."/>
            <person name="Schnell R.J."/>
            <person name="Main D."/>
            <person name="Gilbert D."/>
            <person name="Parida L."/>
            <person name="Kuhn D.N."/>
        </authorList>
    </citation>
    <scope>NUCLEOTIDE SEQUENCE [LARGE SCALE GENOMIC DNA]</scope>
    <source>
        <strain evidence="13">cv. Matina 1-6</strain>
    </source>
</reference>
<dbReference type="InterPro" id="IPR015424">
    <property type="entry name" value="PyrdxlP-dep_Trfase"/>
</dbReference>
<dbReference type="EMBL" id="CM001881">
    <property type="protein sequence ID" value="EOY24851.1"/>
    <property type="molecule type" value="Genomic_DNA"/>
</dbReference>
<comment type="similarity">
    <text evidence="2">Belongs to the class-I pyridoxal-phosphate-dependent aminotransferase family.</text>
</comment>
<evidence type="ECO:0000259" key="11">
    <source>
        <dbReference type="Pfam" id="PF00155"/>
    </source>
</evidence>
<dbReference type="Proteomes" id="UP000026915">
    <property type="component" value="Chromosome 3"/>
</dbReference>
<keyword evidence="3" id="KW-0266">Ethylene biosynthesis</keyword>
<dbReference type="InterPro" id="IPR004838">
    <property type="entry name" value="NHTrfase_class1_PyrdxlP-BS"/>
</dbReference>
<protein>
    <recommendedName>
        <fullName evidence="8">1-aminocyclopropane-1-carboxylate synthase</fullName>
        <ecNumber evidence="8">4.4.1.14</ecNumber>
    </recommendedName>
</protein>
<dbReference type="InterPro" id="IPR015422">
    <property type="entry name" value="PyrdxlP-dep_Trfase_small"/>
</dbReference>
<comment type="catalytic activity">
    <reaction evidence="9">
        <text>S-adenosyl-L-methionine = 1-aminocyclopropane-1-carboxylate + S-methyl-5'-thioadenosine + H(+)</text>
        <dbReference type="Rhea" id="RHEA:21744"/>
        <dbReference type="ChEBI" id="CHEBI:15378"/>
        <dbReference type="ChEBI" id="CHEBI:17509"/>
        <dbReference type="ChEBI" id="CHEBI:58360"/>
        <dbReference type="ChEBI" id="CHEBI:59789"/>
        <dbReference type="EC" id="4.4.1.14"/>
    </reaction>
</comment>
<dbReference type="Pfam" id="PF00155">
    <property type="entry name" value="Aminotran_1_2"/>
    <property type="match status" value="1"/>
</dbReference>
<dbReference type="GO" id="GO:0030170">
    <property type="term" value="F:pyridoxal phosphate binding"/>
    <property type="evidence" value="ECO:0007669"/>
    <property type="project" value="InterPro"/>
</dbReference>
<accession>A0A061G5J6</accession>
<evidence type="ECO:0000313" key="13">
    <source>
        <dbReference type="Proteomes" id="UP000026915"/>
    </source>
</evidence>
<evidence type="ECO:0000256" key="9">
    <source>
        <dbReference type="ARBA" id="ARBA00049554"/>
    </source>
</evidence>
<organism evidence="12 13">
    <name type="scientific">Theobroma cacao</name>
    <name type="common">Cacao</name>
    <name type="synonym">Cocoa</name>
    <dbReference type="NCBI Taxonomy" id="3641"/>
    <lineage>
        <taxon>Eukaryota</taxon>
        <taxon>Viridiplantae</taxon>
        <taxon>Streptophyta</taxon>
        <taxon>Embryophyta</taxon>
        <taxon>Tracheophyta</taxon>
        <taxon>Spermatophyta</taxon>
        <taxon>Magnoliopsida</taxon>
        <taxon>eudicotyledons</taxon>
        <taxon>Gunneridae</taxon>
        <taxon>Pentapetalae</taxon>
        <taxon>rosids</taxon>
        <taxon>malvids</taxon>
        <taxon>Malvales</taxon>
        <taxon>Malvaceae</taxon>
        <taxon>Byttnerioideae</taxon>
        <taxon>Theobroma</taxon>
    </lineage>
</organism>
<dbReference type="CDD" id="cd00609">
    <property type="entry name" value="AAT_like"/>
    <property type="match status" value="1"/>
</dbReference>
<evidence type="ECO:0000256" key="2">
    <source>
        <dbReference type="ARBA" id="ARBA00007441"/>
    </source>
</evidence>
<dbReference type="PRINTS" id="PR00753">
    <property type="entry name" value="ACCSYNTHASE"/>
</dbReference>
<dbReference type="SUPFAM" id="SSF53383">
    <property type="entry name" value="PLP-dependent transferases"/>
    <property type="match status" value="1"/>
</dbReference>
<name>A0A061G5J6_THECC</name>
<evidence type="ECO:0000256" key="6">
    <source>
        <dbReference type="ARBA" id="ARBA00023239"/>
    </source>
</evidence>
<evidence type="ECO:0000313" key="12">
    <source>
        <dbReference type="EMBL" id="EOY24851.1"/>
    </source>
</evidence>
<dbReference type="InterPro" id="IPR015421">
    <property type="entry name" value="PyrdxlP-dep_Trfase_major"/>
</dbReference>
<feature type="domain" description="Aminotransferase class I/classII large" evidence="11">
    <location>
        <begin position="89"/>
        <end position="367"/>
    </location>
</feature>
<keyword evidence="6" id="KW-0456">Lyase</keyword>
<proteinExistence type="inferred from homology"/>
<dbReference type="PROSITE" id="PS00105">
    <property type="entry name" value="AA_TRANSFER_CLASS_1"/>
    <property type="match status" value="1"/>
</dbReference>
<evidence type="ECO:0000256" key="3">
    <source>
        <dbReference type="ARBA" id="ARBA00022666"/>
    </source>
</evidence>
<evidence type="ECO:0000256" key="1">
    <source>
        <dbReference type="ARBA" id="ARBA00001933"/>
    </source>
</evidence>
<evidence type="ECO:0000256" key="10">
    <source>
        <dbReference type="SAM" id="MobiDB-lite"/>
    </source>
</evidence>
<dbReference type="PANTHER" id="PTHR43795:SF6">
    <property type="entry name" value="1-AMINOCYCLOPROPANE-1-CARBOXYLATE SYNTHASE 6"/>
    <property type="match status" value="1"/>
</dbReference>
<dbReference type="PANTHER" id="PTHR43795">
    <property type="entry name" value="BIFUNCTIONAL ASPARTATE AMINOTRANSFERASE AND GLUTAMATE/ASPARTATE-PREPHENATE AMINOTRANSFERASE-RELATED"/>
    <property type="match status" value="1"/>
</dbReference>
<dbReference type="GO" id="GO:0016847">
    <property type="term" value="F:1-aminocyclopropane-1-carboxylate synthase activity"/>
    <property type="evidence" value="ECO:0007669"/>
    <property type="project" value="UniProtKB-EC"/>
</dbReference>
<dbReference type="Gene3D" id="3.40.640.10">
    <property type="entry name" value="Type I PLP-dependent aspartate aminotransferase-like (Major domain)"/>
    <property type="match status" value="1"/>
</dbReference>
<evidence type="ECO:0000256" key="7">
    <source>
        <dbReference type="ARBA" id="ARBA00037888"/>
    </source>
</evidence>
<comment type="pathway">
    <text evidence="7">Alkene biosynthesis; ethylene biosynthesis via S-adenosyl-L-methionine; ethylene from S-adenosyl-L-methionine: step 1/2.</text>
</comment>